<dbReference type="Proteomes" id="UP000064243">
    <property type="component" value="Unassembled WGS sequence"/>
</dbReference>
<dbReference type="GO" id="GO:0006935">
    <property type="term" value="P:chemotaxis"/>
    <property type="evidence" value="ECO:0007669"/>
    <property type="project" value="InterPro"/>
</dbReference>
<dbReference type="GO" id="GO:0007165">
    <property type="term" value="P:signal transduction"/>
    <property type="evidence" value="ECO:0007669"/>
    <property type="project" value="InterPro"/>
</dbReference>
<dbReference type="InterPro" id="IPR039315">
    <property type="entry name" value="CheW"/>
</dbReference>
<dbReference type="OrthoDB" id="9806105at2"/>
<accession>A0A119CV88</accession>
<dbReference type="InterPro" id="IPR036061">
    <property type="entry name" value="CheW-like_dom_sf"/>
</dbReference>
<dbReference type="SMART" id="SM00260">
    <property type="entry name" value="CheW"/>
    <property type="match status" value="1"/>
</dbReference>
<dbReference type="PANTHER" id="PTHR22617">
    <property type="entry name" value="CHEMOTAXIS SENSOR HISTIDINE KINASE-RELATED"/>
    <property type="match status" value="1"/>
</dbReference>
<sequence length="152" mass="16716">MDEYVVLCFDALRIALPLSVVERVIRAVYVTPLPGAPAIVSGVANLQGRVIPVVNMRRRFRLPEREMALTDRLVIAHTAQRPVALVADSVNGVLEHAGPDRVDAETILPDLEYVEGVVKLDDGLILIHDLDRFLSLDEAEALDRAMAAAEDR</sequence>
<dbReference type="PATRIC" id="fig|36861.3.peg.2037"/>
<organism evidence="2 3">
    <name type="scientific">Thiobacillus denitrificans</name>
    <dbReference type="NCBI Taxonomy" id="36861"/>
    <lineage>
        <taxon>Bacteria</taxon>
        <taxon>Pseudomonadati</taxon>
        <taxon>Pseudomonadota</taxon>
        <taxon>Betaproteobacteria</taxon>
        <taxon>Nitrosomonadales</taxon>
        <taxon>Thiobacillaceae</taxon>
        <taxon>Thiobacillus</taxon>
    </lineage>
</organism>
<dbReference type="SUPFAM" id="SSF50341">
    <property type="entry name" value="CheW-like"/>
    <property type="match status" value="1"/>
</dbReference>
<evidence type="ECO:0000313" key="3">
    <source>
        <dbReference type="Proteomes" id="UP000064243"/>
    </source>
</evidence>
<evidence type="ECO:0000259" key="1">
    <source>
        <dbReference type="PROSITE" id="PS50851"/>
    </source>
</evidence>
<dbReference type="EMBL" id="LDUG01000032">
    <property type="protein sequence ID" value="KVW94799.1"/>
    <property type="molecule type" value="Genomic_DNA"/>
</dbReference>
<comment type="caution">
    <text evidence="2">The sequence shown here is derived from an EMBL/GenBank/DDBJ whole genome shotgun (WGS) entry which is preliminary data.</text>
</comment>
<name>A0A119CV88_THIDE</name>
<dbReference type="PANTHER" id="PTHR22617:SF23">
    <property type="entry name" value="CHEMOTAXIS PROTEIN CHEW"/>
    <property type="match status" value="1"/>
</dbReference>
<dbReference type="InterPro" id="IPR002545">
    <property type="entry name" value="CheW-lke_dom"/>
</dbReference>
<dbReference type="AlphaFoldDB" id="A0A119CV88"/>
<keyword evidence="3" id="KW-1185">Reference proteome</keyword>
<dbReference type="Gene3D" id="2.40.50.180">
    <property type="entry name" value="CheA-289, Domain 4"/>
    <property type="match status" value="1"/>
</dbReference>
<dbReference type="PROSITE" id="PS50851">
    <property type="entry name" value="CHEW"/>
    <property type="match status" value="1"/>
</dbReference>
<dbReference type="Pfam" id="PF01584">
    <property type="entry name" value="CheW"/>
    <property type="match status" value="1"/>
</dbReference>
<protein>
    <submittedName>
        <fullName evidence="2">Chemotaxis protein CheW</fullName>
    </submittedName>
</protein>
<evidence type="ECO:0000313" key="2">
    <source>
        <dbReference type="EMBL" id="KVW94799.1"/>
    </source>
</evidence>
<dbReference type="GO" id="GO:0005829">
    <property type="term" value="C:cytosol"/>
    <property type="evidence" value="ECO:0007669"/>
    <property type="project" value="TreeGrafter"/>
</dbReference>
<reference evidence="2 3" key="1">
    <citation type="journal article" date="2015" name="Appl. Environ. Microbiol.">
        <title>Aerobic and Anaerobic Thiosulfate Oxidation by a Cold-Adapted, Subglacial Chemoautotroph.</title>
        <authorList>
            <person name="Harrold Z.R."/>
            <person name="Skidmore M.L."/>
            <person name="Hamilton T.L."/>
            <person name="Desch L."/>
            <person name="Amada K."/>
            <person name="van Gelder W."/>
            <person name="Glover K."/>
            <person name="Roden E.E."/>
            <person name="Boyd E.S."/>
        </authorList>
    </citation>
    <scope>NUCLEOTIDE SEQUENCE [LARGE SCALE GENOMIC DNA]</scope>
    <source>
        <strain evidence="2 3">RG</strain>
    </source>
</reference>
<feature type="domain" description="CheW-like" evidence="1">
    <location>
        <begin position="1"/>
        <end position="139"/>
    </location>
</feature>
<dbReference type="RefSeq" id="WP_059756470.1">
    <property type="nucleotide sequence ID" value="NZ_LDUG01000032.1"/>
</dbReference>
<gene>
    <name evidence="2" type="ORF">ABW22_11285</name>
</gene>
<dbReference type="Gene3D" id="2.30.30.40">
    <property type="entry name" value="SH3 Domains"/>
    <property type="match status" value="1"/>
</dbReference>
<proteinExistence type="predicted"/>